<feature type="compositionally biased region" description="Acidic residues" evidence="2">
    <location>
        <begin position="121"/>
        <end position="144"/>
    </location>
</feature>
<accession>A0ABS8W4E0</accession>
<dbReference type="Gene3D" id="3.30.40.10">
    <property type="entry name" value="Zinc/RING finger domain, C3HC4 (zinc finger)"/>
    <property type="match status" value="1"/>
</dbReference>
<dbReference type="Pfam" id="PF13920">
    <property type="entry name" value="zf-C3HC4_3"/>
    <property type="match status" value="1"/>
</dbReference>
<name>A0ABS8W4E0_DATST</name>
<evidence type="ECO:0000313" key="4">
    <source>
        <dbReference type="EMBL" id="MCE2055756.1"/>
    </source>
</evidence>
<proteinExistence type="predicted"/>
<dbReference type="SMART" id="SM00184">
    <property type="entry name" value="RING"/>
    <property type="match status" value="1"/>
</dbReference>
<dbReference type="SUPFAM" id="SSF57850">
    <property type="entry name" value="RING/U-box"/>
    <property type="match status" value="1"/>
</dbReference>
<keyword evidence="5" id="KW-1185">Reference proteome</keyword>
<reference evidence="4 5" key="1">
    <citation type="journal article" date="2021" name="BMC Genomics">
        <title>Datura genome reveals duplications of psychoactive alkaloid biosynthetic genes and high mutation rate following tissue culture.</title>
        <authorList>
            <person name="Rajewski A."/>
            <person name="Carter-House D."/>
            <person name="Stajich J."/>
            <person name="Litt A."/>
        </authorList>
    </citation>
    <scope>NUCLEOTIDE SEQUENCE [LARGE SCALE GENOMIC DNA]</scope>
    <source>
        <strain evidence="4">AR-01</strain>
    </source>
</reference>
<sequence>MDSITTTPVPASDLPINPGNRSINRRLSARFPSSKDTPYPDDIVNEFGHPSLSGSRRGMDPGTRSRTLNRDSSKFQKGSASLKFDPSMSIRRSGSSTNDDDDEEEEEEEEESKDGKKEEEGKEEEEEEEEEEAAKDGEEEEEEEPVRMSLMALLAESEGSSYMMGEDEDEDEDEGVAEVIGGDLNNCCVCQVRHKGAAFVPCGHSFCRLCSRELWVEGANCPLCNNFILEILDIL</sequence>
<feature type="region of interest" description="Disordered" evidence="2">
    <location>
        <begin position="1"/>
        <end position="147"/>
    </location>
</feature>
<dbReference type="InterPro" id="IPR001841">
    <property type="entry name" value="Znf_RING"/>
</dbReference>
<evidence type="ECO:0000313" key="5">
    <source>
        <dbReference type="Proteomes" id="UP000823775"/>
    </source>
</evidence>
<protein>
    <recommendedName>
        <fullName evidence="3">RING-type domain-containing protein</fullName>
    </recommendedName>
</protein>
<dbReference type="Proteomes" id="UP000823775">
    <property type="component" value="Unassembled WGS sequence"/>
</dbReference>
<dbReference type="PANTHER" id="PTHR46629">
    <property type="entry name" value="OS01G0917900 PROTEIN"/>
    <property type="match status" value="1"/>
</dbReference>
<keyword evidence="1" id="KW-0479">Metal-binding</keyword>
<evidence type="ECO:0000259" key="3">
    <source>
        <dbReference type="PROSITE" id="PS50089"/>
    </source>
</evidence>
<keyword evidence="1" id="KW-0862">Zinc</keyword>
<feature type="compositionally biased region" description="Acidic residues" evidence="2">
    <location>
        <begin position="98"/>
        <end position="112"/>
    </location>
</feature>
<dbReference type="CDD" id="cd16449">
    <property type="entry name" value="RING-HC"/>
    <property type="match status" value="1"/>
</dbReference>
<dbReference type="PROSITE" id="PS50089">
    <property type="entry name" value="ZF_RING_2"/>
    <property type="match status" value="1"/>
</dbReference>
<dbReference type="EMBL" id="JACEIK010006474">
    <property type="protein sequence ID" value="MCE2055756.1"/>
    <property type="molecule type" value="Genomic_DNA"/>
</dbReference>
<organism evidence="4 5">
    <name type="scientific">Datura stramonium</name>
    <name type="common">Jimsonweed</name>
    <name type="synonym">Common thornapple</name>
    <dbReference type="NCBI Taxonomy" id="4076"/>
    <lineage>
        <taxon>Eukaryota</taxon>
        <taxon>Viridiplantae</taxon>
        <taxon>Streptophyta</taxon>
        <taxon>Embryophyta</taxon>
        <taxon>Tracheophyta</taxon>
        <taxon>Spermatophyta</taxon>
        <taxon>Magnoliopsida</taxon>
        <taxon>eudicotyledons</taxon>
        <taxon>Gunneridae</taxon>
        <taxon>Pentapetalae</taxon>
        <taxon>asterids</taxon>
        <taxon>lamiids</taxon>
        <taxon>Solanales</taxon>
        <taxon>Solanaceae</taxon>
        <taxon>Solanoideae</taxon>
        <taxon>Datureae</taxon>
        <taxon>Datura</taxon>
    </lineage>
</organism>
<comment type="caution">
    <text evidence="4">The sequence shown here is derived from an EMBL/GenBank/DDBJ whole genome shotgun (WGS) entry which is preliminary data.</text>
</comment>
<feature type="domain" description="RING-type" evidence="3">
    <location>
        <begin position="187"/>
        <end position="225"/>
    </location>
</feature>
<keyword evidence="1" id="KW-0863">Zinc-finger</keyword>
<gene>
    <name evidence="4" type="ORF">HAX54_043348</name>
</gene>
<dbReference type="InterPro" id="IPR013083">
    <property type="entry name" value="Znf_RING/FYVE/PHD"/>
</dbReference>
<evidence type="ECO:0000256" key="2">
    <source>
        <dbReference type="SAM" id="MobiDB-lite"/>
    </source>
</evidence>
<evidence type="ECO:0000256" key="1">
    <source>
        <dbReference type="PROSITE-ProRule" id="PRU00175"/>
    </source>
</evidence>